<dbReference type="GeneID" id="300417583"/>
<feature type="transmembrane region" description="Helical" evidence="1">
    <location>
        <begin position="366"/>
        <end position="389"/>
    </location>
</feature>
<keyword evidence="1" id="KW-1133">Transmembrane helix</keyword>
<organism evidence="2 3">
    <name type="scientific">Ectopseudomonas oleovorans</name>
    <name type="common">Pseudomonas oleovorans</name>
    <dbReference type="NCBI Taxonomy" id="301"/>
    <lineage>
        <taxon>Bacteria</taxon>
        <taxon>Pseudomonadati</taxon>
        <taxon>Pseudomonadota</taxon>
        <taxon>Gammaproteobacteria</taxon>
        <taxon>Pseudomonadales</taxon>
        <taxon>Pseudomonadaceae</taxon>
        <taxon>Ectopseudomonas</taxon>
    </lineage>
</organism>
<accession>A0AA42QCD2</accession>
<feature type="transmembrane region" description="Helical" evidence="1">
    <location>
        <begin position="89"/>
        <end position="106"/>
    </location>
</feature>
<sequence length="459" mass="50176">MSELHQQDLGVEAPYWPVGPFKVRLPFIHYRFEISDYMQGLLMCAVDLAAIPLMTEFLGMPFEVALAVVILNGLLYLTHHLLGDPVVPGWITPAIPLLMAYCSQFPEGPERVHALIAFQLMLGIFSISLGMTGMARKVVSLVPSALKAGIIMGAGLSAVVTVFKEGGRFDAFPWTISIAIGIAFYLVFSIHFQELKKRNRFWWNFAKLGIFPIILLAVIVAPIFGEAPWPSIEWGISQPDFVTLFNEYTVFGLGMPPLMMFITAIPTVFAAYLVVFGDVLGAKAILGEADHVRRDEKVDFNPDRSHLIFGGRNAFMSIFGPDVAMCGPQWSAMQVVITERFKGGAKAMKSIYGGVGSFRWGTNTGLLLLPVVTLVQPILGVALALTLLIQGYVSVRLGIMEVRSQRDLGIAGVIGAVLAIKGAGWAFAIGLGLCLLIYGTRFFRGENDQTFTKDLPPAE</sequence>
<protein>
    <submittedName>
        <fullName evidence="2">DUF3360 domain-containing protein</fullName>
    </submittedName>
</protein>
<feature type="transmembrane region" description="Helical" evidence="1">
    <location>
        <begin position="171"/>
        <end position="190"/>
    </location>
</feature>
<feature type="transmembrane region" description="Helical" evidence="1">
    <location>
        <begin position="202"/>
        <end position="224"/>
    </location>
</feature>
<feature type="transmembrane region" description="Helical" evidence="1">
    <location>
        <begin position="138"/>
        <end position="159"/>
    </location>
</feature>
<reference evidence="2" key="1">
    <citation type="submission" date="2022-09" db="EMBL/GenBank/DDBJ databases">
        <title>Intensive care unit water sources are persistently colonized with multi-drug resistant bacteria and are the site of extensive horizontal gene transfer of antibiotic resistance genes.</title>
        <authorList>
            <person name="Diorio-Toth L."/>
        </authorList>
    </citation>
    <scope>NUCLEOTIDE SEQUENCE</scope>
    <source>
        <strain evidence="2">GD03704</strain>
    </source>
</reference>
<comment type="caution">
    <text evidence="2">The sequence shown here is derived from an EMBL/GenBank/DDBJ whole genome shotgun (WGS) entry which is preliminary data.</text>
</comment>
<evidence type="ECO:0000256" key="1">
    <source>
        <dbReference type="SAM" id="Phobius"/>
    </source>
</evidence>
<proteinExistence type="predicted"/>
<dbReference type="RefSeq" id="WP_279533869.1">
    <property type="nucleotide sequence ID" value="NZ_CP104579.1"/>
</dbReference>
<name>A0AA42QCD2_ECTOL</name>
<feature type="transmembrane region" description="Helical" evidence="1">
    <location>
        <begin position="258"/>
        <end position="276"/>
    </location>
</feature>
<feature type="transmembrane region" description="Helical" evidence="1">
    <location>
        <begin position="112"/>
        <end position="131"/>
    </location>
</feature>
<dbReference type="AlphaFoldDB" id="A0AA42QCD2"/>
<evidence type="ECO:0000313" key="3">
    <source>
        <dbReference type="Proteomes" id="UP001161697"/>
    </source>
</evidence>
<dbReference type="Proteomes" id="UP001161697">
    <property type="component" value="Unassembled WGS sequence"/>
</dbReference>
<keyword evidence="1" id="KW-0472">Membrane</keyword>
<feature type="transmembrane region" description="Helical" evidence="1">
    <location>
        <begin position="57"/>
        <end position="77"/>
    </location>
</feature>
<dbReference type="EMBL" id="JAOCJE010000001">
    <property type="protein sequence ID" value="MDH1338633.1"/>
    <property type="molecule type" value="Genomic_DNA"/>
</dbReference>
<feature type="transmembrane region" description="Helical" evidence="1">
    <location>
        <begin position="409"/>
        <end position="438"/>
    </location>
</feature>
<gene>
    <name evidence="2" type="ORF">N5J11_05130</name>
</gene>
<evidence type="ECO:0000313" key="2">
    <source>
        <dbReference type="EMBL" id="MDH1338633.1"/>
    </source>
</evidence>
<keyword evidence="1" id="KW-0812">Transmembrane</keyword>